<dbReference type="HOGENOM" id="CLU_000960_28_2_6"/>
<feature type="transmembrane region" description="Helical" evidence="6">
    <location>
        <begin position="212"/>
        <end position="232"/>
    </location>
</feature>
<dbReference type="PANTHER" id="PTHR42718">
    <property type="entry name" value="MAJOR FACILITATOR SUPERFAMILY MULTIDRUG TRANSPORTER MFSC"/>
    <property type="match status" value="1"/>
</dbReference>
<evidence type="ECO:0000259" key="7">
    <source>
        <dbReference type="PROSITE" id="PS50850"/>
    </source>
</evidence>
<dbReference type="Proteomes" id="UP000002350">
    <property type="component" value="Chromosome"/>
</dbReference>
<evidence type="ECO:0000256" key="4">
    <source>
        <dbReference type="ARBA" id="ARBA00022989"/>
    </source>
</evidence>
<feature type="transmembrane region" description="Helical" evidence="6">
    <location>
        <begin position="92"/>
        <end position="109"/>
    </location>
</feature>
<dbReference type="KEGG" id="svo:SVI_0950"/>
<dbReference type="EMBL" id="AP011177">
    <property type="protein sequence ID" value="BAJ00921.1"/>
    <property type="molecule type" value="Genomic_DNA"/>
</dbReference>
<feature type="transmembrane region" description="Helical" evidence="6">
    <location>
        <begin position="517"/>
        <end position="537"/>
    </location>
</feature>
<feature type="transmembrane region" description="Helical" evidence="6">
    <location>
        <begin position="67"/>
        <end position="87"/>
    </location>
</feature>
<keyword evidence="3 6" id="KW-0812">Transmembrane</keyword>
<evidence type="ECO:0000256" key="3">
    <source>
        <dbReference type="ARBA" id="ARBA00022692"/>
    </source>
</evidence>
<dbReference type="AlphaFoldDB" id="D4ZGX2"/>
<evidence type="ECO:0000313" key="8">
    <source>
        <dbReference type="EMBL" id="BAJ00921.1"/>
    </source>
</evidence>
<feature type="transmembrane region" description="Helical" evidence="6">
    <location>
        <begin position="388"/>
        <end position="411"/>
    </location>
</feature>
<feature type="transmembrane region" description="Helical" evidence="6">
    <location>
        <begin position="180"/>
        <end position="200"/>
    </location>
</feature>
<feature type="transmembrane region" description="Helical" evidence="6">
    <location>
        <begin position="361"/>
        <end position="382"/>
    </location>
</feature>
<evidence type="ECO:0000313" key="9">
    <source>
        <dbReference type="Proteomes" id="UP000002350"/>
    </source>
</evidence>
<accession>D4ZGX2</accession>
<feature type="transmembrane region" description="Helical" evidence="6">
    <location>
        <begin position="115"/>
        <end position="143"/>
    </location>
</feature>
<feature type="transmembrane region" description="Helical" evidence="6">
    <location>
        <begin position="332"/>
        <end position="349"/>
    </location>
</feature>
<dbReference type="eggNOG" id="COG0477">
    <property type="taxonomic scope" value="Bacteria"/>
</dbReference>
<keyword evidence="5 6" id="KW-0472">Membrane</keyword>
<dbReference type="PROSITE" id="PS50850">
    <property type="entry name" value="MFS"/>
    <property type="match status" value="1"/>
</dbReference>
<comment type="subcellular location">
    <subcellularLocation>
        <location evidence="1">Membrane</location>
        <topology evidence="1">Multi-pass membrane protein</topology>
    </subcellularLocation>
</comment>
<reference evidence="9" key="1">
    <citation type="journal article" date="2010" name="Mol. Biosyst.">
        <title>Complete genome sequence and comparative analysis of Shewanella violacea, a psychrophilic and piezophilic bacterium from deep sea floor sediments.</title>
        <authorList>
            <person name="Aono E."/>
            <person name="Baba T."/>
            <person name="Ara T."/>
            <person name="Nishi T."/>
            <person name="Nakamichi T."/>
            <person name="Inamoto E."/>
            <person name="Toyonaga H."/>
            <person name="Hasegawa M."/>
            <person name="Takai Y."/>
            <person name="Okumura Y."/>
            <person name="Baba M."/>
            <person name="Tomita M."/>
            <person name="Kato C."/>
            <person name="Oshima T."/>
            <person name="Nakasone K."/>
            <person name="Mori H."/>
        </authorList>
    </citation>
    <scope>NUCLEOTIDE SEQUENCE [LARGE SCALE GENOMIC DNA]</scope>
    <source>
        <strain evidence="9">JCM 10179 / CIP 106290 / LMG 19151 / DSS12</strain>
    </source>
</reference>
<feature type="transmembrane region" description="Helical" evidence="6">
    <location>
        <begin position="21"/>
        <end position="39"/>
    </location>
</feature>
<evidence type="ECO:0000256" key="6">
    <source>
        <dbReference type="SAM" id="Phobius"/>
    </source>
</evidence>
<dbReference type="InterPro" id="IPR036259">
    <property type="entry name" value="MFS_trans_sf"/>
</dbReference>
<keyword evidence="2" id="KW-0813">Transport</keyword>
<keyword evidence="9" id="KW-1185">Reference proteome</keyword>
<organism evidence="8 9">
    <name type="scientific">Shewanella violacea (strain JCM 10179 / CIP 106290 / LMG 19151 / DSS12)</name>
    <dbReference type="NCBI Taxonomy" id="637905"/>
    <lineage>
        <taxon>Bacteria</taxon>
        <taxon>Pseudomonadati</taxon>
        <taxon>Pseudomonadota</taxon>
        <taxon>Gammaproteobacteria</taxon>
        <taxon>Alteromonadales</taxon>
        <taxon>Shewanellaceae</taxon>
        <taxon>Shewanella</taxon>
    </lineage>
</organism>
<dbReference type="Gene3D" id="1.20.1250.20">
    <property type="entry name" value="MFS general substrate transporter like domains"/>
    <property type="match status" value="2"/>
</dbReference>
<dbReference type="GO" id="GO:0022857">
    <property type="term" value="F:transmembrane transporter activity"/>
    <property type="evidence" value="ECO:0007669"/>
    <property type="project" value="InterPro"/>
</dbReference>
<dbReference type="SUPFAM" id="SSF103473">
    <property type="entry name" value="MFS general substrate transporter"/>
    <property type="match status" value="1"/>
</dbReference>
<proteinExistence type="predicted"/>
<dbReference type="STRING" id="637905.SVI_0950"/>
<name>D4ZGX2_SHEVD</name>
<dbReference type="InterPro" id="IPR011701">
    <property type="entry name" value="MFS"/>
</dbReference>
<gene>
    <name evidence="8" type="ordered locus">SVI_0950</name>
</gene>
<feature type="domain" description="Major facilitator superfamily (MFS) profile" evidence="7">
    <location>
        <begin position="26"/>
        <end position="485"/>
    </location>
</feature>
<feature type="transmembrane region" description="Helical" evidence="6">
    <location>
        <begin position="298"/>
        <end position="320"/>
    </location>
</feature>
<feature type="transmembrane region" description="Helical" evidence="6">
    <location>
        <begin position="252"/>
        <end position="270"/>
    </location>
</feature>
<dbReference type="Pfam" id="PF07690">
    <property type="entry name" value="MFS_1"/>
    <property type="match status" value="1"/>
</dbReference>
<evidence type="ECO:0000256" key="5">
    <source>
        <dbReference type="ARBA" id="ARBA00023136"/>
    </source>
</evidence>
<dbReference type="PANTHER" id="PTHR42718:SF9">
    <property type="entry name" value="MAJOR FACILITATOR SUPERFAMILY MULTIDRUG TRANSPORTER MFSC"/>
    <property type="match status" value="1"/>
</dbReference>
<dbReference type="GO" id="GO:0016020">
    <property type="term" value="C:membrane"/>
    <property type="evidence" value="ECO:0007669"/>
    <property type="project" value="UniProtKB-SubCell"/>
</dbReference>
<keyword evidence="4 6" id="KW-1133">Transmembrane helix</keyword>
<protein>
    <submittedName>
        <fullName evidence="8">Transmembrane efflux protein</fullName>
    </submittedName>
</protein>
<evidence type="ECO:0000256" key="2">
    <source>
        <dbReference type="ARBA" id="ARBA00022448"/>
    </source>
</evidence>
<feature type="transmembrane region" description="Helical" evidence="6">
    <location>
        <begin position="150"/>
        <end position="174"/>
    </location>
</feature>
<evidence type="ECO:0000256" key="1">
    <source>
        <dbReference type="ARBA" id="ARBA00004141"/>
    </source>
</evidence>
<sequence length="547" mass="58552">MPLCENYMENIQKMPLAKTGIAKWFSLVIILLAQLGTMSDNSGLSVATSSLINDLGASVADVAFANAMYPLIAGACMIAGGMLGLIIGWTRLFQLGTVLMFVAEAVAAYTDNMQVFIFVARGLSGLGASFLVPAVLGLIAGIYKGKDRALAFAAVAAVIGVANTAAPLLFGYIIDAFNYRIAFAGLAGYFAVLTILGFFLDKVEKSKIKIKYDLFGTVLVSSGLLALFIGLLKITEWGLITPINPEMTFMGISPSLPLVAVGLTVLVAFLKWEKKFEQKHGACLMPESFVKTPQLRDGLYMCGFIFLMFGAFVMLGITYLQLVAEYSAFDTAKVMIIFSTGMLLTSIAAPIKLNKISCRTLCNVGIGLCGLAAIFGALGSELQDINEFFYACALFIGLGTGLIASQASLIVTEAVNDRDATQSGGVQATSRNIGQTVGIALLGTTMMFSLTGTVKSQAEESLTLSVEAKYQVEQIASVPFLSDSGFEKLWQDKITEQKDIEILVDINRSARQSSVRLAWYLLALICLGFSLGMTRSIPKRSLSLAKP</sequence>
<dbReference type="InterPro" id="IPR020846">
    <property type="entry name" value="MFS_dom"/>
</dbReference>